<comment type="caution">
    <text evidence="2">The sequence shown here is derived from an EMBL/GenBank/DDBJ whole genome shotgun (WGS) entry which is preliminary data.</text>
</comment>
<dbReference type="PANTHER" id="PTHR34504">
    <property type="entry name" value="ANTITOXIN HICB"/>
    <property type="match status" value="1"/>
</dbReference>
<dbReference type="InterPro" id="IPR031807">
    <property type="entry name" value="HicB-like"/>
</dbReference>
<dbReference type="Proteomes" id="UP000034600">
    <property type="component" value="Unassembled WGS sequence"/>
</dbReference>
<evidence type="ECO:0000313" key="2">
    <source>
        <dbReference type="EMBL" id="KKU98557.1"/>
    </source>
</evidence>
<reference evidence="2 3" key="1">
    <citation type="journal article" date="2015" name="Nature">
        <title>rRNA introns, odd ribosomes, and small enigmatic genomes across a large radiation of phyla.</title>
        <authorList>
            <person name="Brown C.T."/>
            <person name="Hug L.A."/>
            <person name="Thomas B.C."/>
            <person name="Sharon I."/>
            <person name="Castelle C.J."/>
            <person name="Singh A."/>
            <person name="Wilkins M.J."/>
            <person name="Williams K.H."/>
            <person name="Banfield J.F."/>
        </authorList>
    </citation>
    <scope>NUCLEOTIDE SEQUENCE [LARGE SCALE GENOMIC DNA]</scope>
</reference>
<accession>A0A0G1UWL4</accession>
<dbReference type="PANTHER" id="PTHR34504:SF2">
    <property type="entry name" value="UPF0150 PROTEIN SSL0259"/>
    <property type="match status" value="1"/>
</dbReference>
<name>A0A0G1UWL4_9BACT</name>
<proteinExistence type="predicted"/>
<dbReference type="SUPFAM" id="SSF143100">
    <property type="entry name" value="TTHA1013/TTHA0281-like"/>
    <property type="match status" value="1"/>
</dbReference>
<evidence type="ECO:0000259" key="1">
    <source>
        <dbReference type="Pfam" id="PF15919"/>
    </source>
</evidence>
<dbReference type="EMBL" id="LCPO01000023">
    <property type="protein sequence ID" value="KKU98557.1"/>
    <property type="molecule type" value="Genomic_DNA"/>
</dbReference>
<gene>
    <name evidence="2" type="ORF">UY32_C0023G0012</name>
</gene>
<dbReference type="Pfam" id="PF15919">
    <property type="entry name" value="HicB_lk_antitox"/>
    <property type="match status" value="1"/>
</dbReference>
<dbReference type="InterPro" id="IPR035069">
    <property type="entry name" value="TTHA1013/TTHA0281-like"/>
</dbReference>
<dbReference type="Gene3D" id="3.30.160.250">
    <property type="match status" value="1"/>
</dbReference>
<sequence length="74" mass="8326">MKNYRLSIIIERDENGYFVFCPELQGCYSQGETYEEALGNIKDAVKLHLEDKIQSGEELPEAKSLSLSTIEVAA</sequence>
<dbReference type="AlphaFoldDB" id="A0A0G1UWL4"/>
<feature type="domain" description="HicB-like antitoxin of toxin-antitoxin system" evidence="1">
    <location>
        <begin position="8"/>
        <end position="66"/>
    </location>
</feature>
<protein>
    <recommendedName>
        <fullName evidence="1">HicB-like antitoxin of toxin-antitoxin system domain-containing protein</fullName>
    </recommendedName>
</protein>
<organism evidence="2 3">
    <name type="scientific">Candidatus Jorgensenbacteria bacterium GW2011_GWC1_48_8</name>
    <dbReference type="NCBI Taxonomy" id="1618666"/>
    <lineage>
        <taxon>Bacteria</taxon>
        <taxon>Candidatus Joergenseniibacteriota</taxon>
    </lineage>
</organism>
<evidence type="ECO:0000313" key="3">
    <source>
        <dbReference type="Proteomes" id="UP000034600"/>
    </source>
</evidence>
<dbReference type="InterPro" id="IPR051404">
    <property type="entry name" value="TA_system_antitoxin"/>
</dbReference>